<sequence length="186" mass="19621">MKTMLAARIAACLWCAGGFAALPVHAGDVADMRPSADEIVRQLAPHGASRSLRGIVVERAPVRTQDDTPGPPSVNLAIQFDFSSARFTPGSRVLLDNLGHALSDDALAHARFRIVGHTDASGNPSTNLSLSRRRAQAVADYLVSTFGIDGTRLAVEGVGSARPKDPAHPRAAVNRRVEVVNLDGGQ</sequence>
<dbReference type="PANTHER" id="PTHR30329">
    <property type="entry name" value="STATOR ELEMENT OF FLAGELLAR MOTOR COMPLEX"/>
    <property type="match status" value="1"/>
</dbReference>
<keyword evidence="5" id="KW-0732">Signal</keyword>
<accession>A0A071M4V4</accession>
<dbReference type="PROSITE" id="PS51123">
    <property type="entry name" value="OMPA_2"/>
    <property type="match status" value="1"/>
</dbReference>
<dbReference type="SUPFAM" id="SSF103088">
    <property type="entry name" value="OmpA-like"/>
    <property type="match status" value="1"/>
</dbReference>
<protein>
    <recommendedName>
        <fullName evidence="6">OmpA-like domain-containing protein</fullName>
    </recommendedName>
</protein>
<feature type="domain" description="OmpA-like" evidence="6">
    <location>
        <begin position="67"/>
        <end position="185"/>
    </location>
</feature>
<proteinExistence type="predicted"/>
<dbReference type="PRINTS" id="PR01021">
    <property type="entry name" value="OMPADOMAIN"/>
</dbReference>
<dbReference type="EMBL" id="JJOA01000036">
    <property type="protein sequence ID" value="KEA55783.1"/>
    <property type="molecule type" value="Genomic_DNA"/>
</dbReference>
<evidence type="ECO:0000256" key="1">
    <source>
        <dbReference type="ARBA" id="ARBA00004442"/>
    </source>
</evidence>
<keyword evidence="2 4" id="KW-0472">Membrane</keyword>
<feature type="chain" id="PRO_5001679720" description="OmpA-like domain-containing protein" evidence="5">
    <location>
        <begin position="27"/>
        <end position="186"/>
    </location>
</feature>
<dbReference type="Pfam" id="PF00691">
    <property type="entry name" value="OmpA"/>
    <property type="match status" value="1"/>
</dbReference>
<name>A0A071M4V4_9BURK</name>
<dbReference type="OrthoDB" id="5360144at2"/>
<evidence type="ECO:0000256" key="4">
    <source>
        <dbReference type="PROSITE-ProRule" id="PRU00473"/>
    </source>
</evidence>
<dbReference type="InterPro" id="IPR050330">
    <property type="entry name" value="Bact_OuterMem_StrucFunc"/>
</dbReference>
<dbReference type="Gene3D" id="3.30.1330.60">
    <property type="entry name" value="OmpA-like domain"/>
    <property type="match status" value="1"/>
</dbReference>
<gene>
    <name evidence="7" type="ORF">DT99_30720</name>
</gene>
<feature type="signal peptide" evidence="5">
    <location>
        <begin position="1"/>
        <end position="26"/>
    </location>
</feature>
<dbReference type="PANTHER" id="PTHR30329:SF21">
    <property type="entry name" value="LIPOPROTEIN YIAD-RELATED"/>
    <property type="match status" value="1"/>
</dbReference>
<evidence type="ECO:0000256" key="2">
    <source>
        <dbReference type="ARBA" id="ARBA00023136"/>
    </source>
</evidence>
<dbReference type="GO" id="GO:0009279">
    <property type="term" value="C:cell outer membrane"/>
    <property type="evidence" value="ECO:0007669"/>
    <property type="project" value="UniProtKB-SubCell"/>
</dbReference>
<comment type="caution">
    <text evidence="7">The sequence shown here is derived from an EMBL/GenBank/DDBJ whole genome shotgun (WGS) entry which is preliminary data.</text>
</comment>
<dbReference type="CDD" id="cd07185">
    <property type="entry name" value="OmpA_C-like"/>
    <property type="match status" value="1"/>
</dbReference>
<dbReference type="InterPro" id="IPR036737">
    <property type="entry name" value="OmpA-like_sf"/>
</dbReference>
<evidence type="ECO:0000313" key="7">
    <source>
        <dbReference type="EMBL" id="KEA55783.1"/>
    </source>
</evidence>
<dbReference type="AlphaFoldDB" id="A0A071M4V4"/>
<dbReference type="InterPro" id="IPR006665">
    <property type="entry name" value="OmpA-like"/>
</dbReference>
<evidence type="ECO:0000259" key="6">
    <source>
        <dbReference type="PROSITE" id="PS51123"/>
    </source>
</evidence>
<keyword evidence="3" id="KW-0998">Cell outer membrane</keyword>
<reference evidence="7" key="1">
    <citation type="submission" date="2014-04" db="EMBL/GenBank/DDBJ databases">
        <title>In planta biocontrol of soil-borne Fusarium wilt of banana through a plant endophytic bacterium, Burkholderia cenocepacia 869T2.</title>
        <authorList>
            <person name="Ho Y.-N."/>
            <person name="Chiang H.-M."/>
            <person name="Chao C.-P."/>
            <person name="Su C.-C."/>
            <person name="Hsu H.-F."/>
            <person name="Guo C.-T."/>
            <person name="Hsieh J.-L."/>
            <person name="Huang C.-C."/>
        </authorList>
    </citation>
    <scope>NUCLEOTIDE SEQUENCE [LARGE SCALE GENOMIC DNA]</scope>
    <source>
        <strain evidence="7">869T2</strain>
    </source>
</reference>
<comment type="subcellular location">
    <subcellularLocation>
        <location evidence="1">Cell outer membrane</location>
    </subcellularLocation>
</comment>
<evidence type="ECO:0000256" key="3">
    <source>
        <dbReference type="ARBA" id="ARBA00023237"/>
    </source>
</evidence>
<dbReference type="InterPro" id="IPR006664">
    <property type="entry name" value="OMP_bac"/>
</dbReference>
<organism evidence="7">
    <name type="scientific">Burkholderia cenocepacia</name>
    <dbReference type="NCBI Taxonomy" id="95486"/>
    <lineage>
        <taxon>Bacteria</taxon>
        <taxon>Pseudomonadati</taxon>
        <taxon>Pseudomonadota</taxon>
        <taxon>Betaproteobacteria</taxon>
        <taxon>Burkholderiales</taxon>
        <taxon>Burkholderiaceae</taxon>
        <taxon>Burkholderia</taxon>
        <taxon>Burkholderia cepacia complex</taxon>
    </lineage>
</organism>
<evidence type="ECO:0000256" key="5">
    <source>
        <dbReference type="SAM" id="SignalP"/>
    </source>
</evidence>